<evidence type="ECO:0000313" key="3">
    <source>
        <dbReference type="Proteomes" id="UP000037397"/>
    </source>
</evidence>
<name>A0A0L6CK48_9MICO</name>
<feature type="coiled-coil region" evidence="1">
    <location>
        <begin position="66"/>
        <end position="100"/>
    </location>
</feature>
<dbReference type="STRING" id="1631356.VV01_15085"/>
<comment type="caution">
    <text evidence="2">The sequence shown here is derived from an EMBL/GenBank/DDBJ whole genome shotgun (WGS) entry which is preliminary data.</text>
</comment>
<keyword evidence="3" id="KW-1185">Reference proteome</keyword>
<dbReference type="InterPro" id="IPR002514">
    <property type="entry name" value="Transposase_8"/>
</dbReference>
<dbReference type="EMBL" id="LAIR01000002">
    <property type="protein sequence ID" value="KNX38171.1"/>
    <property type="molecule type" value="Genomic_DNA"/>
</dbReference>
<protein>
    <submittedName>
        <fullName evidence="2">Transposase</fullName>
    </submittedName>
</protein>
<dbReference type="Proteomes" id="UP000037397">
    <property type="component" value="Unassembled WGS sequence"/>
</dbReference>
<organism evidence="2 3">
    <name type="scientific">Luteipulveratus halotolerans</name>
    <dbReference type="NCBI Taxonomy" id="1631356"/>
    <lineage>
        <taxon>Bacteria</taxon>
        <taxon>Bacillati</taxon>
        <taxon>Actinomycetota</taxon>
        <taxon>Actinomycetes</taxon>
        <taxon>Micrococcales</taxon>
        <taxon>Dermacoccaceae</taxon>
        <taxon>Luteipulveratus</taxon>
    </lineage>
</organism>
<evidence type="ECO:0000256" key="1">
    <source>
        <dbReference type="SAM" id="Coils"/>
    </source>
</evidence>
<dbReference type="PATRIC" id="fig|1631356.3.peg.2985"/>
<sequence length="110" mass="11999">MARKKYTDEFRRRAVDLYESTPGASLKGIAADLGISRGALAEWVDRFGTGATTGAVPRPAQAAGRAESQSARIARLEAENATLKAEQVKLETERDILRQAAKYFAGETNW</sequence>
<dbReference type="AlphaFoldDB" id="A0A0L6CK48"/>
<evidence type="ECO:0000313" key="2">
    <source>
        <dbReference type="EMBL" id="KNX38171.1"/>
    </source>
</evidence>
<accession>A0A0L6CK48</accession>
<dbReference type="SUPFAM" id="SSF46689">
    <property type="entry name" value="Homeodomain-like"/>
    <property type="match status" value="1"/>
</dbReference>
<reference evidence="3" key="1">
    <citation type="submission" date="2015-03" db="EMBL/GenBank/DDBJ databases">
        <title>Luteipulveratus halotolerans sp. nov., a novel actinobacterium (Dermacoccaceae) from Sarawak, Malaysia.</title>
        <authorList>
            <person name="Juboi H."/>
            <person name="Basik A."/>
            <person name="Shamsul S.S."/>
            <person name="Arnold P."/>
            <person name="Schmitt E.K."/>
            <person name="Sanglier J.-J."/>
            <person name="Yeo T."/>
        </authorList>
    </citation>
    <scope>NUCLEOTIDE SEQUENCE [LARGE SCALE GENOMIC DNA]</scope>
    <source>
        <strain evidence="3">C296001</strain>
    </source>
</reference>
<dbReference type="GO" id="GO:0004803">
    <property type="term" value="F:transposase activity"/>
    <property type="evidence" value="ECO:0007669"/>
    <property type="project" value="InterPro"/>
</dbReference>
<dbReference type="InterPro" id="IPR009057">
    <property type="entry name" value="Homeodomain-like_sf"/>
</dbReference>
<dbReference type="Gene3D" id="1.10.10.60">
    <property type="entry name" value="Homeodomain-like"/>
    <property type="match status" value="1"/>
</dbReference>
<dbReference type="Pfam" id="PF01527">
    <property type="entry name" value="HTH_Tnp_1"/>
    <property type="match status" value="1"/>
</dbReference>
<dbReference type="GO" id="GO:0006313">
    <property type="term" value="P:DNA transposition"/>
    <property type="evidence" value="ECO:0007669"/>
    <property type="project" value="InterPro"/>
</dbReference>
<dbReference type="GO" id="GO:0003677">
    <property type="term" value="F:DNA binding"/>
    <property type="evidence" value="ECO:0007669"/>
    <property type="project" value="InterPro"/>
</dbReference>
<gene>
    <name evidence="2" type="ORF">VV01_15085</name>
</gene>
<keyword evidence="1" id="KW-0175">Coiled coil</keyword>
<proteinExistence type="predicted"/>